<accession>A0A4Y2MRF9</accession>
<evidence type="ECO:0008006" key="5">
    <source>
        <dbReference type="Google" id="ProtNLM"/>
    </source>
</evidence>
<protein>
    <recommendedName>
        <fullName evidence="5">Mos1 transposase HTH domain-containing protein</fullName>
    </recommendedName>
</protein>
<gene>
    <name evidence="2" type="ORF">AVEN_133875_1</name>
    <name evidence="3" type="ORF">AVEN_99224_1</name>
</gene>
<feature type="region of interest" description="Disordered" evidence="1">
    <location>
        <begin position="58"/>
        <end position="79"/>
    </location>
</feature>
<name>A0A4Y2MRF9_ARAVE</name>
<dbReference type="AlphaFoldDB" id="A0A4Y2MRF9"/>
<organism evidence="2 4">
    <name type="scientific">Araneus ventricosus</name>
    <name type="common">Orbweaver spider</name>
    <name type="synonym">Epeira ventricosa</name>
    <dbReference type="NCBI Taxonomy" id="182803"/>
    <lineage>
        <taxon>Eukaryota</taxon>
        <taxon>Metazoa</taxon>
        <taxon>Ecdysozoa</taxon>
        <taxon>Arthropoda</taxon>
        <taxon>Chelicerata</taxon>
        <taxon>Arachnida</taxon>
        <taxon>Araneae</taxon>
        <taxon>Araneomorphae</taxon>
        <taxon>Entelegynae</taxon>
        <taxon>Araneoidea</taxon>
        <taxon>Araneidae</taxon>
        <taxon>Araneus</taxon>
    </lineage>
</organism>
<comment type="caution">
    <text evidence="2">The sequence shown here is derived from an EMBL/GenBank/DDBJ whole genome shotgun (WGS) entry which is preliminary data.</text>
</comment>
<dbReference type="EMBL" id="BGPR01007758">
    <property type="protein sequence ID" value="GBN29283.1"/>
    <property type="molecule type" value="Genomic_DNA"/>
</dbReference>
<feature type="compositionally biased region" description="Polar residues" evidence="1">
    <location>
        <begin position="59"/>
        <end position="69"/>
    </location>
</feature>
<dbReference type="EMBL" id="BGPR01007774">
    <property type="protein sequence ID" value="GBN29448.1"/>
    <property type="molecule type" value="Genomic_DNA"/>
</dbReference>
<reference evidence="2 4" key="1">
    <citation type="journal article" date="2019" name="Sci. Rep.">
        <title>Orb-weaving spider Araneus ventricosus genome elucidates the spidroin gene catalogue.</title>
        <authorList>
            <person name="Kono N."/>
            <person name="Nakamura H."/>
            <person name="Ohtoshi R."/>
            <person name="Moran D.A.P."/>
            <person name="Shinohara A."/>
            <person name="Yoshida Y."/>
            <person name="Fujiwara M."/>
            <person name="Mori M."/>
            <person name="Tomita M."/>
            <person name="Arakawa K."/>
        </authorList>
    </citation>
    <scope>NUCLEOTIDE SEQUENCE [LARGE SCALE GENOMIC DNA]</scope>
</reference>
<evidence type="ECO:0000313" key="3">
    <source>
        <dbReference type="EMBL" id="GBN29448.1"/>
    </source>
</evidence>
<proteinExistence type="predicted"/>
<evidence type="ECO:0000313" key="2">
    <source>
        <dbReference type="EMBL" id="GBN29283.1"/>
    </source>
</evidence>
<sequence length="97" mass="11367">MYRRMKAVYGEYSLSRSTVVEWRKRFFEGYELLEDDARLEQANRVITPEMIAEVHGLEQPQSNHGQDPSVTGYGRGHHSHHNASTFRKICVQWFPTN</sequence>
<keyword evidence="4" id="KW-1185">Reference proteome</keyword>
<dbReference type="OrthoDB" id="6429233at2759"/>
<dbReference type="Proteomes" id="UP000499080">
    <property type="component" value="Unassembled WGS sequence"/>
</dbReference>
<evidence type="ECO:0000313" key="4">
    <source>
        <dbReference type="Proteomes" id="UP000499080"/>
    </source>
</evidence>
<evidence type="ECO:0000256" key="1">
    <source>
        <dbReference type="SAM" id="MobiDB-lite"/>
    </source>
</evidence>